<evidence type="ECO:0000313" key="10">
    <source>
        <dbReference type="EMBL" id="RGJ22959.1"/>
    </source>
</evidence>
<dbReference type="Gene3D" id="3.20.20.80">
    <property type="entry name" value="Glycosidases"/>
    <property type="match status" value="1"/>
</dbReference>
<sequence>MENTKIICNKEFAIGKIDPRLYGSFLEHMGRVIYTGIYEPNHKSADEDGFRKDVLEQVKKMHVTAVRYPGGNFVSAYHWEDGVGPKEKRPRKLELAWKAIETNEFGTNEFMKWAKKADVQPIFTVNLGTRGVEDAIHYLEYCNFPEGTQYSNLRKEHGVAEPYGIKMWCLGNEMDGSWQIGHKSAEDYGKLAAETGKVMKLMDPTIELIVCGSSLSNMKTYPEWDMEVLEKTYDVADYLALHQYYAGQDKGTKGFLAQTLDMEEYIRTIRSAAQVIKQKKRSKKEMKFSVDEWGVWAVPSNTVNAEIDQKPWGIAPAISEQIYTLEDALLFAGMQMVILRNADVIKIACQSLLTNISACIMTEKNGEYWLQTIYYPFHYFATYAKGTVLKTASIGPCYSCAEFDGVPYVDSLVVWNEEDQELVIFAVNRSEEELQKAEVDLQDFEIQHVIESICMTAENKKMTNMEQHDAVIPKKEKNVEIETGRCQITLQPLSFNMVRLAV</sequence>
<evidence type="ECO:0000256" key="4">
    <source>
        <dbReference type="ARBA" id="ARBA00011165"/>
    </source>
</evidence>
<dbReference type="Pfam" id="PF22848">
    <property type="entry name" value="ASD1_dom"/>
    <property type="match status" value="1"/>
</dbReference>
<dbReference type="AlphaFoldDB" id="A0A3E4GPQ3"/>
<evidence type="ECO:0000256" key="6">
    <source>
        <dbReference type="ARBA" id="ARBA00022801"/>
    </source>
</evidence>
<comment type="subunit">
    <text evidence="4">Homohexamer; trimer of dimers.</text>
</comment>
<dbReference type="InterPro" id="IPR010720">
    <property type="entry name" value="Alpha-L-AF_C"/>
</dbReference>
<evidence type="ECO:0000256" key="3">
    <source>
        <dbReference type="ARBA" id="ARBA00007186"/>
    </source>
</evidence>
<reference evidence="10 11" key="1">
    <citation type="submission" date="2018-08" db="EMBL/GenBank/DDBJ databases">
        <title>A genome reference for cultivated species of the human gut microbiota.</title>
        <authorList>
            <person name="Zou Y."/>
            <person name="Xue W."/>
            <person name="Luo G."/>
        </authorList>
    </citation>
    <scope>NUCLEOTIDE SEQUENCE [LARGE SCALE GENOMIC DNA]</scope>
    <source>
        <strain evidence="10 11">TM07-19</strain>
    </source>
</reference>
<comment type="similarity">
    <text evidence="3">Belongs to the glycosyl hydrolase 51 family.</text>
</comment>
<dbReference type="SMART" id="SM00813">
    <property type="entry name" value="Alpha-L-AF_C"/>
    <property type="match status" value="1"/>
</dbReference>
<feature type="domain" description="Alpha-L-arabinofuranosidase C-terminal" evidence="9">
    <location>
        <begin position="291"/>
        <end position="494"/>
    </location>
</feature>
<evidence type="ECO:0000256" key="5">
    <source>
        <dbReference type="ARBA" id="ARBA00012670"/>
    </source>
</evidence>
<evidence type="ECO:0000256" key="7">
    <source>
        <dbReference type="ARBA" id="ARBA00023277"/>
    </source>
</evidence>
<keyword evidence="6" id="KW-0378">Hydrolase</keyword>
<dbReference type="InterPro" id="IPR013780">
    <property type="entry name" value="Glyco_hydro_b"/>
</dbReference>
<dbReference type="Pfam" id="PF06964">
    <property type="entry name" value="Alpha-L-AF_C"/>
    <property type="match status" value="1"/>
</dbReference>
<keyword evidence="8" id="KW-0326">Glycosidase</keyword>
<dbReference type="Gene3D" id="2.60.40.1180">
    <property type="entry name" value="Golgi alpha-mannosidase II"/>
    <property type="match status" value="1"/>
</dbReference>
<proteinExistence type="inferred from homology"/>
<comment type="catalytic activity">
    <reaction evidence="1">
        <text>Hydrolysis of terminal non-reducing alpha-L-arabinofuranoside residues in alpha-L-arabinosides.</text>
        <dbReference type="EC" id="3.2.1.55"/>
    </reaction>
</comment>
<evidence type="ECO:0000256" key="2">
    <source>
        <dbReference type="ARBA" id="ARBA00004881"/>
    </source>
</evidence>
<dbReference type="GO" id="GO:0000272">
    <property type="term" value="P:polysaccharide catabolic process"/>
    <property type="evidence" value="ECO:0007669"/>
    <property type="project" value="TreeGrafter"/>
</dbReference>
<evidence type="ECO:0000256" key="1">
    <source>
        <dbReference type="ARBA" id="ARBA00001462"/>
    </source>
</evidence>
<dbReference type="SUPFAM" id="SSF51011">
    <property type="entry name" value="Glycosyl hydrolase domain"/>
    <property type="match status" value="1"/>
</dbReference>
<dbReference type="Proteomes" id="UP000260655">
    <property type="component" value="Unassembled WGS sequence"/>
</dbReference>
<name>A0A3E4GPQ3_9FIRM</name>
<dbReference type="EC" id="3.2.1.55" evidence="5"/>
<dbReference type="PANTHER" id="PTHR43576:SF3">
    <property type="entry name" value="ALPHA-L-ARABINOFURANOSIDASE C"/>
    <property type="match status" value="1"/>
</dbReference>
<comment type="caution">
    <text evidence="10">The sequence shown here is derived from an EMBL/GenBank/DDBJ whole genome shotgun (WGS) entry which is preliminary data.</text>
</comment>
<dbReference type="InterPro" id="IPR055235">
    <property type="entry name" value="ASD1_cat"/>
</dbReference>
<evidence type="ECO:0000313" key="11">
    <source>
        <dbReference type="Proteomes" id="UP000260655"/>
    </source>
</evidence>
<accession>A0A3E4GPQ3</accession>
<comment type="pathway">
    <text evidence="2">Glycan metabolism.</text>
</comment>
<keyword evidence="7" id="KW-0119">Carbohydrate metabolism</keyword>
<evidence type="ECO:0000256" key="8">
    <source>
        <dbReference type="ARBA" id="ARBA00023295"/>
    </source>
</evidence>
<dbReference type="GO" id="GO:0046556">
    <property type="term" value="F:alpha-L-arabinofuranosidase activity"/>
    <property type="evidence" value="ECO:0007669"/>
    <property type="project" value="UniProtKB-EC"/>
</dbReference>
<evidence type="ECO:0000259" key="9">
    <source>
        <dbReference type="SMART" id="SM00813"/>
    </source>
</evidence>
<dbReference type="EMBL" id="QSOV01000009">
    <property type="protein sequence ID" value="RGJ22959.1"/>
    <property type="molecule type" value="Genomic_DNA"/>
</dbReference>
<organism evidence="10 11">
    <name type="scientific">Coprococcus comes</name>
    <dbReference type="NCBI Taxonomy" id="410072"/>
    <lineage>
        <taxon>Bacteria</taxon>
        <taxon>Bacillati</taxon>
        <taxon>Bacillota</taxon>
        <taxon>Clostridia</taxon>
        <taxon>Lachnospirales</taxon>
        <taxon>Lachnospiraceae</taxon>
        <taxon>Coprococcus</taxon>
    </lineage>
</organism>
<dbReference type="InterPro" id="IPR017853">
    <property type="entry name" value="GH"/>
</dbReference>
<dbReference type="SUPFAM" id="SSF51445">
    <property type="entry name" value="(Trans)glycosidases"/>
    <property type="match status" value="1"/>
</dbReference>
<gene>
    <name evidence="10" type="ORF">DXD67_09955</name>
</gene>
<dbReference type="RefSeq" id="WP_117557999.1">
    <property type="nucleotide sequence ID" value="NZ_JAAIOQ010000011.1"/>
</dbReference>
<protein>
    <recommendedName>
        <fullName evidence="5">non-reducing end alpha-L-arabinofuranosidase</fullName>
        <ecNumber evidence="5">3.2.1.55</ecNumber>
    </recommendedName>
</protein>
<dbReference type="GO" id="GO:0046373">
    <property type="term" value="P:L-arabinose metabolic process"/>
    <property type="evidence" value="ECO:0007669"/>
    <property type="project" value="InterPro"/>
</dbReference>
<dbReference type="PANTHER" id="PTHR43576">
    <property type="entry name" value="ALPHA-L-ARABINOFURANOSIDASE C-RELATED"/>
    <property type="match status" value="1"/>
</dbReference>